<evidence type="ECO:0000256" key="6">
    <source>
        <dbReference type="ARBA" id="ARBA00023136"/>
    </source>
</evidence>
<reference evidence="7 8" key="1">
    <citation type="submission" date="2017-03" db="EMBL/GenBank/DDBJ databases">
        <title>Genome sequence of Methanobrevibacter wosei.</title>
        <authorList>
            <person name="Poehlein A."/>
            <person name="Seedorf H."/>
            <person name="Daniel R."/>
        </authorList>
    </citation>
    <scope>NUCLEOTIDE SEQUENCE [LARGE SCALE GENOMIC DNA]</scope>
    <source>
        <strain evidence="7 8">DSM 11979</strain>
    </source>
</reference>
<dbReference type="SUPFAM" id="SSF53756">
    <property type="entry name" value="UDP-Glycosyltransferase/glycogen phosphorylase"/>
    <property type="match status" value="1"/>
</dbReference>
<sequence>MYFKHKIFGFIFNLFSKSKVNDNQIAFVVDDKNSFKGNFQYIKREFSKRGDFDFVFFNKNSLSISNIKKLAKSKYIFLNDNFLAIAFMNFNKDSKIFQLWHAPGAFKKFAASSSDNKEEIAVIAKASKKTDYLFITSENIKGFYRDAFRIDENKIKSFGIPRTDYYFEDKDIKKLRENFDERYPIAKNKKILLYAPTFRDNEEDNNVFNYLNLEKFNNDLSEEYVLALRLHPKINQFFKGDIDTKADFIDVSGYKNEQELMLISDLLITDYSSIMIEFALLNKPIIFFTYDYDRYLTKDRGFYYDFESNVPGDIVKTDDELIKLIKEGSYNTEKHNSFLKMQFDYLDGNSSKRIVDFILEE</sequence>
<comment type="caution">
    <text evidence="7">The sequence shown here is derived from an EMBL/GenBank/DDBJ whole genome shotgun (WGS) entry which is preliminary data.</text>
</comment>
<evidence type="ECO:0000313" key="7">
    <source>
        <dbReference type="EMBL" id="PWB85185.1"/>
    </source>
</evidence>
<dbReference type="AlphaFoldDB" id="A0A2U1S6G8"/>
<keyword evidence="8" id="KW-1185">Reference proteome</keyword>
<dbReference type="EMBL" id="MZGU01000006">
    <property type="protein sequence ID" value="PWB85185.1"/>
    <property type="molecule type" value="Genomic_DNA"/>
</dbReference>
<dbReference type="Proteomes" id="UP000245577">
    <property type="component" value="Unassembled WGS sequence"/>
</dbReference>
<proteinExistence type="inferred from homology"/>
<dbReference type="Gene3D" id="3.40.50.12580">
    <property type="match status" value="1"/>
</dbReference>
<dbReference type="InterPro" id="IPR043148">
    <property type="entry name" value="TagF_C"/>
</dbReference>
<dbReference type="PANTHER" id="PTHR37316:SF2">
    <property type="entry name" value="TEICHOIC ACID RIBITOL-PHOSPHATE POLYMERASE TARK"/>
    <property type="match status" value="1"/>
</dbReference>
<keyword evidence="5" id="KW-0777">Teichoic acid biosynthesis</keyword>
<dbReference type="EC" id="2.7.8.-" evidence="7"/>
<dbReference type="Pfam" id="PF04464">
    <property type="entry name" value="Glyphos_transf"/>
    <property type="match status" value="1"/>
</dbReference>
<dbReference type="InterPro" id="IPR043149">
    <property type="entry name" value="TagF_N"/>
</dbReference>
<evidence type="ECO:0000256" key="4">
    <source>
        <dbReference type="ARBA" id="ARBA00022679"/>
    </source>
</evidence>
<evidence type="ECO:0000256" key="3">
    <source>
        <dbReference type="ARBA" id="ARBA00022475"/>
    </source>
</evidence>
<comment type="subcellular location">
    <subcellularLocation>
        <location evidence="1">Cell membrane</location>
        <topology evidence="1">Peripheral membrane protein</topology>
    </subcellularLocation>
</comment>
<dbReference type="GO" id="GO:0005886">
    <property type="term" value="C:plasma membrane"/>
    <property type="evidence" value="ECO:0007669"/>
    <property type="project" value="UniProtKB-SubCell"/>
</dbReference>
<evidence type="ECO:0000313" key="8">
    <source>
        <dbReference type="Proteomes" id="UP000245577"/>
    </source>
</evidence>
<evidence type="ECO:0000256" key="1">
    <source>
        <dbReference type="ARBA" id="ARBA00004202"/>
    </source>
</evidence>
<keyword evidence="6" id="KW-0472">Membrane</keyword>
<dbReference type="OrthoDB" id="46222at2157"/>
<protein>
    <submittedName>
        <fullName evidence="7">Putative CDP-glycerol:glycerophosphate glycerophosphotransferase</fullName>
        <ecNumber evidence="7">2.7.8.-</ecNumber>
    </submittedName>
</protein>
<comment type="similarity">
    <text evidence="2">Belongs to the CDP-glycerol glycerophosphotransferase family.</text>
</comment>
<organism evidence="7 8">
    <name type="scientific">Methanobrevibacter woesei</name>
    <dbReference type="NCBI Taxonomy" id="190976"/>
    <lineage>
        <taxon>Archaea</taxon>
        <taxon>Methanobacteriati</taxon>
        <taxon>Methanobacteriota</taxon>
        <taxon>Methanomada group</taxon>
        <taxon>Methanobacteria</taxon>
        <taxon>Methanobacteriales</taxon>
        <taxon>Methanobacteriaceae</taxon>
        <taxon>Methanobrevibacter</taxon>
    </lineage>
</organism>
<evidence type="ECO:0000256" key="2">
    <source>
        <dbReference type="ARBA" id="ARBA00010488"/>
    </source>
</evidence>
<dbReference type="Gene3D" id="3.40.50.11820">
    <property type="match status" value="1"/>
</dbReference>
<dbReference type="RefSeq" id="WP_116670284.1">
    <property type="nucleotide sequence ID" value="NZ_MZGU01000006.1"/>
</dbReference>
<gene>
    <name evidence="7" type="primary">tagB</name>
    <name evidence="7" type="ORF">MBBWO_15000</name>
</gene>
<dbReference type="InterPro" id="IPR007554">
    <property type="entry name" value="Glycerophosphate_synth"/>
</dbReference>
<evidence type="ECO:0000256" key="5">
    <source>
        <dbReference type="ARBA" id="ARBA00022944"/>
    </source>
</evidence>
<keyword evidence="3" id="KW-1003">Cell membrane</keyword>
<name>A0A2U1S6G8_9EURY</name>
<keyword evidence="4 7" id="KW-0808">Transferase</keyword>
<accession>A0A2U1S6G8</accession>
<dbReference type="PANTHER" id="PTHR37316">
    <property type="entry name" value="TEICHOIC ACID GLYCEROL-PHOSPHATE PRIMASE"/>
    <property type="match status" value="1"/>
</dbReference>
<dbReference type="InterPro" id="IPR051612">
    <property type="entry name" value="Teichoic_Acid_Biosynth"/>
</dbReference>
<dbReference type="GO" id="GO:0047355">
    <property type="term" value="F:CDP-glycerol glycerophosphotransferase activity"/>
    <property type="evidence" value="ECO:0007669"/>
    <property type="project" value="InterPro"/>
</dbReference>